<dbReference type="Pfam" id="PF05076">
    <property type="entry name" value="SUFU"/>
    <property type="match status" value="1"/>
</dbReference>
<protein>
    <submittedName>
        <fullName evidence="3">Suppressor of fused protein</fullName>
    </submittedName>
</protein>
<proteinExistence type="predicted"/>
<dbReference type="RefSeq" id="WP_100370487.1">
    <property type="nucleotide sequence ID" value="NZ_PENG01000001.1"/>
</dbReference>
<feature type="transmembrane region" description="Helical" evidence="1">
    <location>
        <begin position="70"/>
        <end position="88"/>
    </location>
</feature>
<dbReference type="InterPro" id="IPR020941">
    <property type="entry name" value="SUFU-like_domain"/>
</dbReference>
<keyword evidence="1" id="KW-1133">Transmembrane helix</keyword>
<evidence type="ECO:0000313" key="4">
    <source>
        <dbReference type="Proteomes" id="UP000229884"/>
    </source>
</evidence>
<evidence type="ECO:0000313" key="3">
    <source>
        <dbReference type="EMBL" id="PJI27469.1"/>
    </source>
</evidence>
<keyword evidence="1" id="KW-0472">Membrane</keyword>
<dbReference type="AlphaFoldDB" id="A0A2M8TU65"/>
<gene>
    <name evidence="3" type="ORF">CTM58_04795</name>
</gene>
<evidence type="ECO:0000256" key="1">
    <source>
        <dbReference type="SAM" id="Phobius"/>
    </source>
</evidence>
<keyword evidence="1" id="KW-0812">Transmembrane</keyword>
<reference evidence="3 4" key="1">
    <citation type="submission" date="2017-11" db="EMBL/GenBank/DDBJ databases">
        <title>Genome sequencing of Prevotella intermedia KCOM 2832.</title>
        <authorList>
            <person name="Kook J.-K."/>
            <person name="Park S.-N."/>
            <person name="Lim Y.K."/>
        </authorList>
    </citation>
    <scope>NUCLEOTIDE SEQUENCE [LARGE SCALE GENOMIC DNA]</scope>
    <source>
        <strain evidence="3 4">KCOM 2832</strain>
    </source>
</reference>
<accession>A0A2M8TU65</accession>
<sequence length="440" mass="50900">MRHITRDEALKLLIHDNPEPVASHCDKSMWWFIPRAVGGLWVQHTRKMLVSWLILLVSPLFFSLRSVELAVIGVFVVLFCILAYYVYIYGKIHKTLKLNTYRIDEEGISVSVTTVDGIQARYLTTPFSLIKDIWLAQKYIYIETEDNTNIGVVYLFSDEPERILGNIVSYMQLEKKADEDKPLPRYSAEERADLRIFVEERFGKIDAVLHDTDGEGFPIDIVSIPPTKQHNYWTLCTVGAGAIRVPNEEYYKRSDNGETTFDETKYTDGFVVEHFEYVMYLPPDWNVTDADLSKDSNYWYLRLLRDVVQYTYYNFQFQLGDTLSYNDSDSEELSFDASTDFFAVLMLCPLPDVPNEVFANIGGRTIQFHQVVPITVEESDYISQRSAADFMKKYMGIDAVQLDDEPMAVKHKQYSEALISHFERHIKGANVVTMYPNISR</sequence>
<dbReference type="Proteomes" id="UP000229884">
    <property type="component" value="Unassembled WGS sequence"/>
</dbReference>
<name>A0A2M8TU65_PREIN</name>
<feature type="transmembrane region" description="Helical" evidence="1">
    <location>
        <begin position="48"/>
        <end position="64"/>
    </location>
</feature>
<organism evidence="3 4">
    <name type="scientific">Prevotella intermedia</name>
    <dbReference type="NCBI Taxonomy" id="28131"/>
    <lineage>
        <taxon>Bacteria</taxon>
        <taxon>Pseudomonadati</taxon>
        <taxon>Bacteroidota</taxon>
        <taxon>Bacteroidia</taxon>
        <taxon>Bacteroidales</taxon>
        <taxon>Prevotellaceae</taxon>
        <taxon>Prevotella</taxon>
    </lineage>
</organism>
<evidence type="ECO:0000259" key="2">
    <source>
        <dbReference type="Pfam" id="PF05076"/>
    </source>
</evidence>
<dbReference type="EMBL" id="PENG01000001">
    <property type="protein sequence ID" value="PJI27469.1"/>
    <property type="molecule type" value="Genomic_DNA"/>
</dbReference>
<feature type="domain" description="Suppressor of fused-like" evidence="2">
    <location>
        <begin position="218"/>
        <end position="393"/>
    </location>
</feature>
<comment type="caution">
    <text evidence="3">The sequence shown here is derived from an EMBL/GenBank/DDBJ whole genome shotgun (WGS) entry which is preliminary data.</text>
</comment>